<reference evidence="1" key="1">
    <citation type="submission" date="2017-07" db="EMBL/GenBank/DDBJ databases">
        <authorList>
            <person name="Mikheyev A."/>
            <person name="Grau M."/>
        </authorList>
    </citation>
    <scope>NUCLEOTIDE SEQUENCE</scope>
    <source>
        <tissue evidence="1">Venom_gland</tissue>
    </source>
</reference>
<proteinExistence type="predicted"/>
<protein>
    <submittedName>
        <fullName evidence="1">Uncharacterized protein</fullName>
    </submittedName>
</protein>
<dbReference type="EMBL" id="IACK01074521">
    <property type="protein sequence ID" value="LAA79092.1"/>
    <property type="molecule type" value="Transcribed_RNA"/>
</dbReference>
<evidence type="ECO:0000313" key="1">
    <source>
        <dbReference type="EMBL" id="LAA79115.1"/>
    </source>
</evidence>
<dbReference type="EMBL" id="IACK01074523">
    <property type="protein sequence ID" value="LAA79101.1"/>
    <property type="molecule type" value="Transcribed_RNA"/>
</dbReference>
<accession>A0A2D4I4I1</accession>
<name>A0A2D4I4I1_MICLE</name>
<organism evidence="1">
    <name type="scientific">Micrurus lemniscatus lemniscatus</name>
    <dbReference type="NCBI Taxonomy" id="129467"/>
    <lineage>
        <taxon>Eukaryota</taxon>
        <taxon>Metazoa</taxon>
        <taxon>Chordata</taxon>
        <taxon>Craniata</taxon>
        <taxon>Vertebrata</taxon>
        <taxon>Euteleostomi</taxon>
        <taxon>Lepidosauria</taxon>
        <taxon>Squamata</taxon>
        <taxon>Bifurcata</taxon>
        <taxon>Unidentata</taxon>
        <taxon>Episquamata</taxon>
        <taxon>Toxicofera</taxon>
        <taxon>Serpentes</taxon>
        <taxon>Colubroidea</taxon>
        <taxon>Elapidae</taxon>
        <taxon>Elapinae</taxon>
        <taxon>Micrurus</taxon>
    </lineage>
</organism>
<dbReference type="AlphaFoldDB" id="A0A2D4I4I1"/>
<dbReference type="EMBL" id="IACK01074531">
    <property type="protein sequence ID" value="LAA79120.1"/>
    <property type="molecule type" value="Transcribed_RNA"/>
</dbReference>
<dbReference type="EMBL" id="IACK01074529">
    <property type="protein sequence ID" value="LAA79115.1"/>
    <property type="molecule type" value="Transcribed_RNA"/>
</dbReference>
<sequence length="104" mass="11515">MEISESKLIRANNIASCKGFSTFAFPLYIMGGAVTSKPYSRVTPFVLAALVFWQLCAHVHWEQAPLVPLPCCCQILEAPESAHNSPMVLAPSLYWMQEPHLSPP</sequence>
<reference evidence="1" key="2">
    <citation type="submission" date="2017-11" db="EMBL/GenBank/DDBJ databases">
        <title>Coralsnake Venomics: Analyses of Venom Gland Transcriptomes and Proteomes of Six Brazilian Taxa.</title>
        <authorList>
            <person name="Aird S.D."/>
            <person name="Jorge da Silva N."/>
            <person name="Qiu L."/>
            <person name="Villar-Briones A."/>
            <person name="Aparecida-Saddi V."/>
            <person name="Campos-Telles M.P."/>
            <person name="Grau M."/>
            <person name="Mikheyev A.S."/>
        </authorList>
    </citation>
    <scope>NUCLEOTIDE SEQUENCE</scope>
    <source>
        <tissue evidence="1">Venom_gland</tissue>
    </source>
</reference>